<dbReference type="RefSeq" id="WP_078980882.1">
    <property type="nucleotide sequence ID" value="NZ_MWQN01000003.1"/>
</dbReference>
<dbReference type="eggNOG" id="COG0384">
    <property type="taxonomic scope" value="Bacteria"/>
</dbReference>
<sequence>MIGYELVNMFTDRPFTGSALAVVPDATGLSTAVMRCVAAELGAAETAFVLPATSPHASYRVRVFGPDAESPHGAHSGVGTAATLARLGRVPPGRLVQECGTGRQVLAARADRATLHATGPVRGEPLDRRPLLDAVKLTEADLADADGDGGPRLAGFGGGFAVLPVRADAIARARPDYAHMRDIALPALCLFTWDPADRLARARLFAPGFGIPEDPACGPVAMALGGWLIVAGRLPATNGEHGYTVRQGAEAGRPALLECTVTVENGLVVRGSVTGRVTPVASGHLAVPVESP</sequence>
<evidence type="ECO:0008006" key="4">
    <source>
        <dbReference type="Google" id="ProtNLM"/>
    </source>
</evidence>
<dbReference type="Proteomes" id="UP000190037">
    <property type="component" value="Unassembled WGS sequence"/>
</dbReference>
<evidence type="ECO:0000313" key="2">
    <source>
        <dbReference type="EMBL" id="OPC77788.1"/>
    </source>
</evidence>
<dbReference type="InterPro" id="IPR003719">
    <property type="entry name" value="Phenazine_PhzF-like"/>
</dbReference>
<dbReference type="AlphaFoldDB" id="A0A1T3NM58"/>
<name>A0A1T3NM58_9ACTN</name>
<evidence type="ECO:0000256" key="1">
    <source>
        <dbReference type="PIRSR" id="PIRSR016184-1"/>
    </source>
</evidence>
<keyword evidence="3" id="KW-1185">Reference proteome</keyword>
<dbReference type="STRING" id="159449.B4N89_36510"/>
<organism evidence="2 3">
    <name type="scientific">Embleya scabrispora</name>
    <dbReference type="NCBI Taxonomy" id="159449"/>
    <lineage>
        <taxon>Bacteria</taxon>
        <taxon>Bacillati</taxon>
        <taxon>Actinomycetota</taxon>
        <taxon>Actinomycetes</taxon>
        <taxon>Kitasatosporales</taxon>
        <taxon>Streptomycetaceae</taxon>
        <taxon>Embleya</taxon>
    </lineage>
</organism>
<feature type="active site" evidence="1">
    <location>
        <position position="45"/>
    </location>
</feature>
<dbReference type="GO" id="GO:0005737">
    <property type="term" value="C:cytoplasm"/>
    <property type="evidence" value="ECO:0007669"/>
    <property type="project" value="TreeGrafter"/>
</dbReference>
<dbReference type="Pfam" id="PF02567">
    <property type="entry name" value="PhzC-PhzF"/>
    <property type="match status" value="1"/>
</dbReference>
<dbReference type="PIRSF" id="PIRSF016184">
    <property type="entry name" value="PhzC_PhzF"/>
    <property type="match status" value="1"/>
</dbReference>
<dbReference type="PANTHER" id="PTHR13774:SF32">
    <property type="entry name" value="ANTISENSE-ENHANCING SEQUENCE 1"/>
    <property type="match status" value="1"/>
</dbReference>
<evidence type="ECO:0000313" key="3">
    <source>
        <dbReference type="Proteomes" id="UP000190037"/>
    </source>
</evidence>
<dbReference type="SUPFAM" id="SSF54506">
    <property type="entry name" value="Diaminopimelate epimerase-like"/>
    <property type="match status" value="1"/>
</dbReference>
<protein>
    <recommendedName>
        <fullName evidence="4">Phenazine biosynthesis protein PhzF</fullName>
    </recommendedName>
</protein>
<gene>
    <name evidence="2" type="ORF">B4N89_36510</name>
</gene>
<dbReference type="PANTHER" id="PTHR13774">
    <property type="entry name" value="PHENAZINE BIOSYNTHESIS PROTEIN"/>
    <property type="match status" value="1"/>
</dbReference>
<dbReference type="EMBL" id="MWQN01000003">
    <property type="protein sequence ID" value="OPC77788.1"/>
    <property type="molecule type" value="Genomic_DNA"/>
</dbReference>
<comment type="caution">
    <text evidence="2">The sequence shown here is derived from an EMBL/GenBank/DDBJ whole genome shotgun (WGS) entry which is preliminary data.</text>
</comment>
<dbReference type="OrthoDB" id="9788221at2"/>
<accession>A0A1T3NM58</accession>
<reference evidence="2 3" key="1">
    <citation type="submission" date="2017-03" db="EMBL/GenBank/DDBJ databases">
        <title>Draft genome sequence of Streptomyces scabrisporus NF3, endophyte isolated from Amphipterygium adstringens.</title>
        <authorList>
            <person name="Vazquez M."/>
            <person name="Ceapa C.D."/>
            <person name="Rodriguez Luna D."/>
            <person name="Sanchez Esquivel S."/>
        </authorList>
    </citation>
    <scope>NUCLEOTIDE SEQUENCE [LARGE SCALE GENOMIC DNA]</scope>
    <source>
        <strain evidence="2 3">NF3</strain>
    </source>
</reference>
<dbReference type="NCBIfam" id="TIGR00654">
    <property type="entry name" value="PhzF_family"/>
    <property type="match status" value="1"/>
</dbReference>
<dbReference type="Gene3D" id="3.10.310.10">
    <property type="entry name" value="Diaminopimelate Epimerase, Chain A, domain 1"/>
    <property type="match status" value="2"/>
</dbReference>
<proteinExistence type="predicted"/>
<dbReference type="GO" id="GO:0016853">
    <property type="term" value="F:isomerase activity"/>
    <property type="evidence" value="ECO:0007669"/>
    <property type="project" value="TreeGrafter"/>
</dbReference>